<evidence type="ECO:0000256" key="1">
    <source>
        <dbReference type="SAM" id="MobiDB-lite"/>
    </source>
</evidence>
<feature type="transmembrane region" description="Helical" evidence="2">
    <location>
        <begin position="76"/>
        <end position="99"/>
    </location>
</feature>
<feature type="transmembrane region" description="Helical" evidence="2">
    <location>
        <begin position="545"/>
        <end position="565"/>
    </location>
</feature>
<protein>
    <submittedName>
        <fullName evidence="3">Uncharacterized protein</fullName>
    </submittedName>
</protein>
<dbReference type="EMBL" id="ML996702">
    <property type="protein sequence ID" value="KAF2397674.1"/>
    <property type="molecule type" value="Genomic_DNA"/>
</dbReference>
<organism evidence="3 4">
    <name type="scientific">Trichodelitschia bisporula</name>
    <dbReference type="NCBI Taxonomy" id="703511"/>
    <lineage>
        <taxon>Eukaryota</taxon>
        <taxon>Fungi</taxon>
        <taxon>Dikarya</taxon>
        <taxon>Ascomycota</taxon>
        <taxon>Pezizomycotina</taxon>
        <taxon>Dothideomycetes</taxon>
        <taxon>Dothideomycetes incertae sedis</taxon>
        <taxon>Phaeotrichales</taxon>
        <taxon>Phaeotrichaceae</taxon>
        <taxon>Trichodelitschia</taxon>
    </lineage>
</organism>
<name>A0A6G1HP36_9PEZI</name>
<feature type="transmembrane region" description="Helical" evidence="2">
    <location>
        <begin position="508"/>
        <end position="533"/>
    </location>
</feature>
<dbReference type="OrthoDB" id="5406607at2759"/>
<keyword evidence="2" id="KW-0812">Transmembrane</keyword>
<keyword evidence="2" id="KW-0472">Membrane</keyword>
<feature type="transmembrane region" description="Helical" evidence="2">
    <location>
        <begin position="309"/>
        <end position="327"/>
    </location>
</feature>
<dbReference type="Proteomes" id="UP000799640">
    <property type="component" value="Unassembled WGS sequence"/>
</dbReference>
<dbReference type="AlphaFoldDB" id="A0A6G1HP36"/>
<evidence type="ECO:0000313" key="3">
    <source>
        <dbReference type="EMBL" id="KAF2397674.1"/>
    </source>
</evidence>
<feature type="transmembrane region" description="Helical" evidence="2">
    <location>
        <begin position="111"/>
        <end position="131"/>
    </location>
</feature>
<feature type="transmembrane region" description="Helical" evidence="2">
    <location>
        <begin position="339"/>
        <end position="360"/>
    </location>
</feature>
<feature type="region of interest" description="Disordered" evidence="1">
    <location>
        <begin position="426"/>
        <end position="445"/>
    </location>
</feature>
<feature type="transmembrane region" description="Helical" evidence="2">
    <location>
        <begin position="585"/>
        <end position="606"/>
    </location>
</feature>
<evidence type="ECO:0000256" key="2">
    <source>
        <dbReference type="SAM" id="Phobius"/>
    </source>
</evidence>
<reference evidence="3" key="1">
    <citation type="journal article" date="2020" name="Stud. Mycol.">
        <title>101 Dothideomycetes genomes: a test case for predicting lifestyles and emergence of pathogens.</title>
        <authorList>
            <person name="Haridas S."/>
            <person name="Albert R."/>
            <person name="Binder M."/>
            <person name="Bloem J."/>
            <person name="Labutti K."/>
            <person name="Salamov A."/>
            <person name="Andreopoulos B."/>
            <person name="Baker S."/>
            <person name="Barry K."/>
            <person name="Bills G."/>
            <person name="Bluhm B."/>
            <person name="Cannon C."/>
            <person name="Castanera R."/>
            <person name="Culley D."/>
            <person name="Daum C."/>
            <person name="Ezra D."/>
            <person name="Gonzalez J."/>
            <person name="Henrissat B."/>
            <person name="Kuo A."/>
            <person name="Liang C."/>
            <person name="Lipzen A."/>
            <person name="Lutzoni F."/>
            <person name="Magnuson J."/>
            <person name="Mondo S."/>
            <person name="Nolan M."/>
            <person name="Ohm R."/>
            <person name="Pangilinan J."/>
            <person name="Park H.-J."/>
            <person name="Ramirez L."/>
            <person name="Alfaro M."/>
            <person name="Sun H."/>
            <person name="Tritt A."/>
            <person name="Yoshinaga Y."/>
            <person name="Zwiers L.-H."/>
            <person name="Turgeon B."/>
            <person name="Goodwin S."/>
            <person name="Spatafora J."/>
            <person name="Crous P."/>
            <person name="Grigoriev I."/>
        </authorList>
    </citation>
    <scope>NUCLEOTIDE SEQUENCE</scope>
    <source>
        <strain evidence="3">CBS 262.69</strain>
    </source>
</reference>
<proteinExistence type="predicted"/>
<gene>
    <name evidence="3" type="ORF">EJ06DRAFT_132453</name>
</gene>
<keyword evidence="4" id="KW-1185">Reference proteome</keyword>
<sequence length="620" mass="68641">MYPRTDESCGAGIYARCSRSLGRSSISIRTALKMAQTLSFLLLLTILPLVHGVPTPEGAQTFNVSVPEGFTVTNRGNYFCVLPASWFSVMVFYLGNYAAHAATLITYPGEPPIYIVAAVVYALFFPTTGIVRGLNAVFRHARFPWGEQTDMRSAARAGALCMVVRTPLWRDEQKPVSSNVSQTALASEEVAEKPQGHSEHVARAVEENLKVEWKIIEGAWCKELPQLWPFFDTSLERPKAAMPKPENRPWWRKMFDELIDLERKVHGTCVLPDNGYYALAYVPRNANVETAFKAPGVHIPTQLSSTYSFIRAVIAVIQVLYASATLLKATRGPQIKQYGFAAFGLTVIPYLIMSVINLVGNVLTPDYNALYIVDSPILQEAKQVHGAKIDGIVGSLVIDERHRDARVDIANPRLRMAVTQRSSGALVSAPAPPRNERTDLTTSSTEESLNTAQVTCVQSGHTLYCIAFTCPVISRTDYVPPTKFLESDVKSNWKYFDPKLRAEVHIPAYTYIFFSFVCVGLGSLTLIPVGVISRFHENNSTHEQRVWIVSWTVFGIVIGTFAGWWTAILDFRTAGEDGFGKWVKLAGKILFALFFAAPGVGGFIMVGQMLREYGNCVSLS</sequence>
<evidence type="ECO:0000313" key="4">
    <source>
        <dbReference type="Proteomes" id="UP000799640"/>
    </source>
</evidence>
<accession>A0A6G1HP36</accession>
<keyword evidence="2" id="KW-1133">Transmembrane helix</keyword>